<evidence type="ECO:0000313" key="2">
    <source>
        <dbReference type="EMBL" id="CAH1416914.1"/>
    </source>
</evidence>
<feature type="compositionally biased region" description="Basic and acidic residues" evidence="1">
    <location>
        <begin position="119"/>
        <end position="131"/>
    </location>
</feature>
<sequence length="143" mass="16274">MNSPRGEGCDSNNVTTMKTSTIVRTNTKRGWISLSIPTRLRPTRAQSMEKEETREHSHEVTELDRKHNQRTASAGVARVGNCSKKEDVDRRLTTIVIVRNWQRLPPGRHLVNNLTKNRASNEKVTQKEVKLPKGYNQETKAGE</sequence>
<name>A0AAU9LYN1_9ASTR</name>
<feature type="region of interest" description="Disordered" evidence="1">
    <location>
        <begin position="39"/>
        <end position="78"/>
    </location>
</feature>
<organism evidence="2 3">
    <name type="scientific">Lactuca virosa</name>
    <dbReference type="NCBI Taxonomy" id="75947"/>
    <lineage>
        <taxon>Eukaryota</taxon>
        <taxon>Viridiplantae</taxon>
        <taxon>Streptophyta</taxon>
        <taxon>Embryophyta</taxon>
        <taxon>Tracheophyta</taxon>
        <taxon>Spermatophyta</taxon>
        <taxon>Magnoliopsida</taxon>
        <taxon>eudicotyledons</taxon>
        <taxon>Gunneridae</taxon>
        <taxon>Pentapetalae</taxon>
        <taxon>asterids</taxon>
        <taxon>campanulids</taxon>
        <taxon>Asterales</taxon>
        <taxon>Asteraceae</taxon>
        <taxon>Cichorioideae</taxon>
        <taxon>Cichorieae</taxon>
        <taxon>Lactucinae</taxon>
        <taxon>Lactuca</taxon>
    </lineage>
</organism>
<protein>
    <submittedName>
        <fullName evidence="2">Uncharacterized protein</fullName>
    </submittedName>
</protein>
<feature type="region of interest" description="Disordered" evidence="1">
    <location>
        <begin position="118"/>
        <end position="143"/>
    </location>
</feature>
<evidence type="ECO:0000256" key="1">
    <source>
        <dbReference type="SAM" id="MobiDB-lite"/>
    </source>
</evidence>
<gene>
    <name evidence="2" type="ORF">LVIROSA_LOCUS4644</name>
</gene>
<evidence type="ECO:0000313" key="3">
    <source>
        <dbReference type="Proteomes" id="UP001157418"/>
    </source>
</evidence>
<dbReference type="EMBL" id="CAKMRJ010000002">
    <property type="protein sequence ID" value="CAH1416914.1"/>
    <property type="molecule type" value="Genomic_DNA"/>
</dbReference>
<dbReference type="Proteomes" id="UP001157418">
    <property type="component" value="Unassembled WGS sequence"/>
</dbReference>
<reference evidence="2 3" key="1">
    <citation type="submission" date="2022-01" db="EMBL/GenBank/DDBJ databases">
        <authorList>
            <person name="Xiong W."/>
            <person name="Schranz E."/>
        </authorList>
    </citation>
    <scope>NUCLEOTIDE SEQUENCE [LARGE SCALE GENOMIC DNA]</scope>
</reference>
<proteinExistence type="predicted"/>
<keyword evidence="3" id="KW-1185">Reference proteome</keyword>
<feature type="compositionally biased region" description="Basic and acidic residues" evidence="1">
    <location>
        <begin position="47"/>
        <end position="66"/>
    </location>
</feature>
<comment type="caution">
    <text evidence="2">The sequence shown here is derived from an EMBL/GenBank/DDBJ whole genome shotgun (WGS) entry which is preliminary data.</text>
</comment>
<dbReference type="AlphaFoldDB" id="A0AAU9LYN1"/>
<accession>A0AAU9LYN1</accession>